<proteinExistence type="predicted"/>
<reference evidence="5" key="1">
    <citation type="journal article" date="2020" name="Genome Biol.">
        <title>Gamete binning: chromosome-level and haplotype-resolved genome assembly enabled by high-throughput single-cell sequencing of gamete genomes.</title>
        <authorList>
            <person name="Campoy J.A."/>
            <person name="Sun H."/>
            <person name="Goel M."/>
            <person name="Jiao W.-B."/>
            <person name="Folz-Donahue K."/>
            <person name="Wang N."/>
            <person name="Rubio M."/>
            <person name="Liu C."/>
            <person name="Kukat C."/>
            <person name="Ruiz D."/>
            <person name="Huettel B."/>
            <person name="Schneeberger K."/>
        </authorList>
    </citation>
    <scope>NUCLEOTIDE SEQUENCE [LARGE SCALE GENOMIC DNA]</scope>
    <source>
        <strain evidence="5">cv. Rojo Pasion</strain>
    </source>
</reference>
<protein>
    <submittedName>
        <fullName evidence="3">Uncharacterized protein</fullName>
    </submittedName>
</protein>
<name>A0A6J5YC62_PRUAR</name>
<feature type="compositionally biased region" description="Basic and acidic residues" evidence="1">
    <location>
        <begin position="37"/>
        <end position="46"/>
    </location>
</feature>
<feature type="compositionally biased region" description="Acidic residues" evidence="1">
    <location>
        <begin position="205"/>
        <end position="215"/>
    </location>
</feature>
<feature type="compositionally biased region" description="Basic and acidic residues" evidence="1">
    <location>
        <begin position="1"/>
        <end position="15"/>
    </location>
</feature>
<dbReference type="Proteomes" id="UP000507222">
    <property type="component" value="Unassembled WGS sequence"/>
</dbReference>
<dbReference type="OrthoDB" id="10395521at2759"/>
<evidence type="ECO:0000313" key="3">
    <source>
        <dbReference type="EMBL" id="CAB4322037.1"/>
    </source>
</evidence>
<feature type="region of interest" description="Disordered" evidence="1">
    <location>
        <begin position="174"/>
        <end position="223"/>
    </location>
</feature>
<dbReference type="EMBL" id="CAEKDK010000008">
    <property type="protein sequence ID" value="CAB4291722.1"/>
    <property type="molecule type" value="Genomic_DNA"/>
</dbReference>
<evidence type="ECO:0000313" key="5">
    <source>
        <dbReference type="Proteomes" id="UP000507245"/>
    </source>
</evidence>
<sequence>MVKKSEKPREGEEQSKNLTKPMSFPSKSSINKKRKSKSTEEKKDEGYVDDDIFVDLEDLMPDLFKSLEHEQVASNCTRSPEIDPIPQSGNNYDFFTLADIENMFEDDLSNINVNGNYFPITNNDDNNSPSINNVDAAVTAHVTGVEEHETTSFEANDNFVIDYLMDMLDNCDDSEGGKNYDGDDGSEDDDNDDDDSGQDDNVGYDSDDGSDDDDGGSPLLPSCDVDQLFEQYIVFA</sequence>
<feature type="region of interest" description="Disordered" evidence="1">
    <location>
        <begin position="1"/>
        <end position="47"/>
    </location>
</feature>
<dbReference type="EMBL" id="CAEKKB010000008">
    <property type="protein sequence ID" value="CAB4322037.1"/>
    <property type="molecule type" value="Genomic_DNA"/>
</dbReference>
<organism evidence="3 5">
    <name type="scientific">Prunus armeniaca</name>
    <name type="common">Apricot</name>
    <name type="synonym">Armeniaca vulgaris</name>
    <dbReference type="NCBI Taxonomy" id="36596"/>
    <lineage>
        <taxon>Eukaryota</taxon>
        <taxon>Viridiplantae</taxon>
        <taxon>Streptophyta</taxon>
        <taxon>Embryophyta</taxon>
        <taxon>Tracheophyta</taxon>
        <taxon>Spermatophyta</taxon>
        <taxon>Magnoliopsida</taxon>
        <taxon>eudicotyledons</taxon>
        <taxon>Gunneridae</taxon>
        <taxon>Pentapetalae</taxon>
        <taxon>rosids</taxon>
        <taxon>fabids</taxon>
        <taxon>Rosales</taxon>
        <taxon>Rosaceae</taxon>
        <taxon>Amygdaloideae</taxon>
        <taxon>Amygdaleae</taxon>
        <taxon>Prunus</taxon>
    </lineage>
</organism>
<evidence type="ECO:0000313" key="2">
    <source>
        <dbReference type="EMBL" id="CAB4291722.1"/>
    </source>
</evidence>
<feature type="compositionally biased region" description="Acidic residues" evidence="1">
    <location>
        <begin position="182"/>
        <end position="198"/>
    </location>
</feature>
<dbReference type="Proteomes" id="UP000507245">
    <property type="component" value="Unassembled WGS sequence"/>
</dbReference>
<evidence type="ECO:0000256" key="1">
    <source>
        <dbReference type="SAM" id="MobiDB-lite"/>
    </source>
</evidence>
<keyword evidence="5" id="KW-1185">Reference proteome</keyword>
<accession>A0A6J5YC62</accession>
<gene>
    <name evidence="2" type="ORF">CURHAP_LOCUS52093</name>
    <name evidence="3" type="ORF">ORAREDHAP_LOCUS51333</name>
</gene>
<dbReference type="AlphaFoldDB" id="A0A6J5YC62"/>
<evidence type="ECO:0000313" key="4">
    <source>
        <dbReference type="Proteomes" id="UP000507222"/>
    </source>
</evidence>
<reference evidence="3 4" key="2">
    <citation type="submission" date="2020-05" db="EMBL/GenBank/DDBJ databases">
        <authorList>
            <person name="Campoy J."/>
            <person name="Schneeberger K."/>
            <person name="Spophaly S."/>
        </authorList>
    </citation>
    <scope>NUCLEOTIDE SEQUENCE [LARGE SCALE GENOMIC DNA]</scope>
    <source>
        <strain evidence="3">PruArmRojPasFocal</strain>
    </source>
</reference>